<evidence type="ECO:0000256" key="1">
    <source>
        <dbReference type="SAM" id="Coils"/>
    </source>
</evidence>
<evidence type="ECO:0000313" key="5">
    <source>
        <dbReference type="Proteomes" id="UP000018144"/>
    </source>
</evidence>
<reference evidence="4 5" key="1">
    <citation type="journal article" date="2013" name="PLoS Genet.">
        <title>The genome and development-dependent transcriptomes of Pyronema confluens: a window into fungal evolution.</title>
        <authorList>
            <person name="Traeger S."/>
            <person name="Altegoer F."/>
            <person name="Freitag M."/>
            <person name="Gabaldon T."/>
            <person name="Kempken F."/>
            <person name="Kumar A."/>
            <person name="Marcet-Houben M."/>
            <person name="Poggeler S."/>
            <person name="Stajich J.E."/>
            <person name="Nowrousian M."/>
        </authorList>
    </citation>
    <scope>NUCLEOTIDE SEQUENCE [LARGE SCALE GENOMIC DNA]</scope>
    <source>
        <strain evidence="5">CBS 100304</strain>
        <tissue evidence="4">Vegetative mycelium</tissue>
    </source>
</reference>
<protein>
    <submittedName>
        <fullName evidence="4">Uncharacterized protein</fullName>
    </submittedName>
</protein>
<dbReference type="Proteomes" id="UP000018144">
    <property type="component" value="Unassembled WGS sequence"/>
</dbReference>
<feature type="compositionally biased region" description="Basic residues" evidence="2">
    <location>
        <begin position="133"/>
        <end position="146"/>
    </location>
</feature>
<feature type="compositionally biased region" description="Acidic residues" evidence="2">
    <location>
        <begin position="108"/>
        <end position="121"/>
    </location>
</feature>
<evidence type="ECO:0000256" key="2">
    <source>
        <dbReference type="SAM" id="MobiDB-lite"/>
    </source>
</evidence>
<sequence length="321" mass="37531">MLPPFLYNLVMLSPLLLVAFGFLYTLDRLDHNRQAAITPPAGEHDYEELEEHEPTENRENREGHDEDVMNRVNADLNVELEDASDSENEAHEVNENAPFLDRPPTPSDSEDEDDINGDEADANAAGPANPTPRPRRTPKKLGAKKLKSLERRDRHRAYHEWLRGQSEMRNAELASREEEDREIAFENARRRAVEEERIMAKKEKEREERVALEERKVREEREAVESVVEAVRGRKVVELDVVAKKVKREREWVEAVLRREVLAKKAEEGEMRMILSRKWVCLGAQETKKFWQVVEEKGRMDWTEMGKVFEEILEEPKKGFW</sequence>
<feature type="coiled-coil region" evidence="1">
    <location>
        <begin position="176"/>
        <end position="222"/>
    </location>
</feature>
<evidence type="ECO:0000256" key="3">
    <source>
        <dbReference type="SAM" id="Phobius"/>
    </source>
</evidence>
<dbReference type="OrthoDB" id="5397628at2759"/>
<accession>U4KXV8</accession>
<keyword evidence="1" id="KW-0175">Coiled coil</keyword>
<name>U4KXV8_PYROM</name>
<keyword evidence="3" id="KW-1133">Transmembrane helix</keyword>
<keyword evidence="3" id="KW-0472">Membrane</keyword>
<feature type="transmembrane region" description="Helical" evidence="3">
    <location>
        <begin position="6"/>
        <end position="26"/>
    </location>
</feature>
<dbReference type="OMA" id="RENREGH"/>
<dbReference type="AlphaFoldDB" id="U4KXV8"/>
<feature type="compositionally biased region" description="Basic and acidic residues" evidence="2">
    <location>
        <begin position="52"/>
        <end position="68"/>
    </location>
</feature>
<feature type="region of interest" description="Disordered" evidence="2">
    <location>
        <begin position="82"/>
        <end position="148"/>
    </location>
</feature>
<organism evidence="4 5">
    <name type="scientific">Pyronema omphalodes (strain CBS 100304)</name>
    <name type="common">Pyronema confluens</name>
    <dbReference type="NCBI Taxonomy" id="1076935"/>
    <lineage>
        <taxon>Eukaryota</taxon>
        <taxon>Fungi</taxon>
        <taxon>Dikarya</taxon>
        <taxon>Ascomycota</taxon>
        <taxon>Pezizomycotina</taxon>
        <taxon>Pezizomycetes</taxon>
        <taxon>Pezizales</taxon>
        <taxon>Pyronemataceae</taxon>
        <taxon>Pyronema</taxon>
    </lineage>
</organism>
<dbReference type="eggNOG" id="ENOG502S8J5">
    <property type="taxonomic scope" value="Eukaryota"/>
</dbReference>
<gene>
    <name evidence="4" type="ORF">PCON_01992</name>
</gene>
<feature type="region of interest" description="Disordered" evidence="2">
    <location>
        <begin position="38"/>
        <end position="68"/>
    </location>
</feature>
<proteinExistence type="predicted"/>
<evidence type="ECO:0000313" key="4">
    <source>
        <dbReference type="EMBL" id="CCX04389.1"/>
    </source>
</evidence>
<dbReference type="EMBL" id="HF935201">
    <property type="protein sequence ID" value="CCX04389.1"/>
    <property type="molecule type" value="Genomic_DNA"/>
</dbReference>
<keyword evidence="3" id="KW-0812">Transmembrane</keyword>
<keyword evidence="5" id="KW-1185">Reference proteome</keyword>